<dbReference type="CTD" id="20207204"/>
<name>T1FEF5_HELRO</name>
<gene>
    <name evidence="3" type="primary">20207204</name>
    <name evidence="2" type="ORF">HELRODRAFT_179248</name>
</gene>
<dbReference type="GeneID" id="20207204"/>
<evidence type="ECO:0000259" key="1">
    <source>
        <dbReference type="PROSITE" id="PS50948"/>
    </source>
</evidence>
<dbReference type="RefSeq" id="XP_009026351.1">
    <property type="nucleotide sequence ID" value="XM_009028103.1"/>
</dbReference>
<dbReference type="Pfam" id="PF00024">
    <property type="entry name" value="PAN_1"/>
    <property type="match status" value="1"/>
</dbReference>
<reference evidence="3" key="3">
    <citation type="submission" date="2015-06" db="UniProtKB">
        <authorList>
            <consortium name="EnsemblMetazoa"/>
        </authorList>
    </citation>
    <scope>IDENTIFICATION</scope>
</reference>
<dbReference type="OrthoDB" id="5945446at2759"/>
<dbReference type="PANTHER" id="PTHR45713:SF6">
    <property type="entry name" value="F5_8 TYPE C DOMAIN-CONTAINING PROTEIN"/>
    <property type="match status" value="1"/>
</dbReference>
<reference evidence="4" key="1">
    <citation type="submission" date="2012-12" db="EMBL/GenBank/DDBJ databases">
        <authorList>
            <person name="Hellsten U."/>
            <person name="Grimwood J."/>
            <person name="Chapman J.A."/>
            <person name="Shapiro H."/>
            <person name="Aerts A."/>
            <person name="Otillar R.P."/>
            <person name="Terry A.Y."/>
            <person name="Boore J.L."/>
            <person name="Simakov O."/>
            <person name="Marletaz F."/>
            <person name="Cho S.-J."/>
            <person name="Edsinger-Gonzales E."/>
            <person name="Havlak P."/>
            <person name="Kuo D.-H."/>
            <person name="Larsson T."/>
            <person name="Lv J."/>
            <person name="Arendt D."/>
            <person name="Savage R."/>
            <person name="Osoegawa K."/>
            <person name="de Jong P."/>
            <person name="Lindberg D.R."/>
            <person name="Seaver E.C."/>
            <person name="Weisblat D.A."/>
            <person name="Putnam N.H."/>
            <person name="Grigoriev I.V."/>
            <person name="Rokhsar D.S."/>
        </authorList>
    </citation>
    <scope>NUCLEOTIDE SEQUENCE</scope>
</reference>
<dbReference type="Gene3D" id="2.60.120.260">
    <property type="entry name" value="Galactose-binding domain-like"/>
    <property type="match status" value="2"/>
</dbReference>
<reference evidence="2 4" key="2">
    <citation type="journal article" date="2013" name="Nature">
        <title>Insights into bilaterian evolution from three spiralian genomes.</title>
        <authorList>
            <person name="Simakov O."/>
            <person name="Marletaz F."/>
            <person name="Cho S.J."/>
            <person name="Edsinger-Gonzales E."/>
            <person name="Havlak P."/>
            <person name="Hellsten U."/>
            <person name="Kuo D.H."/>
            <person name="Larsson T."/>
            <person name="Lv J."/>
            <person name="Arendt D."/>
            <person name="Savage R."/>
            <person name="Osoegawa K."/>
            <person name="de Jong P."/>
            <person name="Grimwood J."/>
            <person name="Chapman J.A."/>
            <person name="Shapiro H."/>
            <person name="Aerts A."/>
            <person name="Otillar R.P."/>
            <person name="Terry A.Y."/>
            <person name="Boore J.L."/>
            <person name="Grigoriev I.V."/>
            <person name="Lindberg D.R."/>
            <person name="Seaver E.C."/>
            <person name="Weisblat D.A."/>
            <person name="Putnam N.H."/>
            <person name="Rokhsar D.S."/>
        </authorList>
    </citation>
    <scope>NUCLEOTIDE SEQUENCE</scope>
</reference>
<feature type="domain" description="Apple" evidence="1">
    <location>
        <begin position="336"/>
        <end position="424"/>
    </location>
</feature>
<dbReference type="EMBL" id="KB097519">
    <property type="protein sequence ID" value="ESN95479.1"/>
    <property type="molecule type" value="Genomic_DNA"/>
</dbReference>
<dbReference type="SUPFAM" id="SSF57414">
    <property type="entry name" value="Hairpin loop containing domain-like"/>
    <property type="match status" value="1"/>
</dbReference>
<dbReference type="HOGENOM" id="CLU_038742_1_0_1"/>
<accession>T1FEF5</accession>
<proteinExistence type="predicted"/>
<dbReference type="Gene3D" id="3.50.4.10">
    <property type="entry name" value="Hepatocyte Growth Factor"/>
    <property type="match status" value="1"/>
</dbReference>
<dbReference type="eggNOG" id="ENOG502T0PR">
    <property type="taxonomic scope" value="Eukaryota"/>
</dbReference>
<dbReference type="EnsemblMetazoa" id="HelroT179248">
    <property type="protein sequence ID" value="HelroP179248"/>
    <property type="gene ID" value="HelroG179248"/>
</dbReference>
<dbReference type="AlphaFoldDB" id="T1FEF5"/>
<dbReference type="InParanoid" id="T1FEF5"/>
<dbReference type="InterPro" id="IPR003609">
    <property type="entry name" value="Pan_app"/>
</dbReference>
<dbReference type="PROSITE" id="PS50948">
    <property type="entry name" value="PAN"/>
    <property type="match status" value="1"/>
</dbReference>
<dbReference type="PANTHER" id="PTHR45713">
    <property type="entry name" value="FTP DOMAIN-CONTAINING PROTEIN"/>
    <property type="match status" value="1"/>
</dbReference>
<keyword evidence="4" id="KW-1185">Reference proteome</keyword>
<evidence type="ECO:0000313" key="2">
    <source>
        <dbReference type="EMBL" id="ESN95479.1"/>
    </source>
</evidence>
<protein>
    <recommendedName>
        <fullName evidence="1">Apple domain-containing protein</fullName>
    </recommendedName>
</protein>
<dbReference type="InterPro" id="IPR008979">
    <property type="entry name" value="Galactose-bd-like_sf"/>
</dbReference>
<evidence type="ECO:0000313" key="4">
    <source>
        <dbReference type="Proteomes" id="UP000015101"/>
    </source>
</evidence>
<organism evidence="3 4">
    <name type="scientific">Helobdella robusta</name>
    <name type="common">Californian leech</name>
    <dbReference type="NCBI Taxonomy" id="6412"/>
    <lineage>
        <taxon>Eukaryota</taxon>
        <taxon>Metazoa</taxon>
        <taxon>Spiralia</taxon>
        <taxon>Lophotrochozoa</taxon>
        <taxon>Annelida</taxon>
        <taxon>Clitellata</taxon>
        <taxon>Hirudinea</taxon>
        <taxon>Rhynchobdellida</taxon>
        <taxon>Glossiphoniidae</taxon>
        <taxon>Helobdella</taxon>
    </lineage>
</organism>
<sequence>MAEWLRSPDCQEMLSNIALGTFTFNSSSYYINSLNEFTSFLTVDGNNGSSDYMKLCSVTWPGFEPNWIGVDLAHIYFIFYTILFAGPNNINVATKNDLSYFIVGVTNRSLEVYPPVRGTYELCAQYPDVVALKQVVRLNCSSATPPARYVILQQPDNSSGYMSVCEWEIYGKPFKEYRTNLLLKKPANSSSAYEDNVCKKYVADWIVDGYHNTLPLYCHCGQTKDPAGGPNWFMVDMRSTYCIDYVVLTARLITNKDSSVLIKIMHRMDNFIIGLTNMDSVRSAPVRDNYPMCATWPGSVKLGVKVELKCNANLPKFRYLIAQAGANSLDGSFTICELEAYEPVNKDSLIWKRQAGTYLTGYKMTSLKSRSVMQCVNRCRHSGQCDSINFNVGSLTCQLNKHANGYSPKKLTNNVDWSFYTAYYY</sequence>
<dbReference type="Proteomes" id="UP000015101">
    <property type="component" value="Unassembled WGS sequence"/>
</dbReference>
<evidence type="ECO:0000313" key="3">
    <source>
        <dbReference type="EnsemblMetazoa" id="HelroP179248"/>
    </source>
</evidence>
<dbReference type="SUPFAM" id="SSF49785">
    <property type="entry name" value="Galactose-binding domain-like"/>
    <property type="match status" value="2"/>
</dbReference>
<dbReference type="KEGG" id="hro:HELRODRAFT_179248"/>
<dbReference type="InterPro" id="IPR051941">
    <property type="entry name" value="BG_Antigen-Binding_Lectin"/>
</dbReference>
<dbReference type="EMBL" id="AMQM01006794">
    <property type="status" value="NOT_ANNOTATED_CDS"/>
    <property type="molecule type" value="Genomic_DNA"/>
</dbReference>